<dbReference type="Gene3D" id="3.40.50.150">
    <property type="entry name" value="Vaccinia Virus protein VP39"/>
    <property type="match status" value="1"/>
</dbReference>
<dbReference type="InterPro" id="IPR029063">
    <property type="entry name" value="SAM-dependent_MTases_sf"/>
</dbReference>
<reference evidence="1" key="1">
    <citation type="submission" date="2020-03" db="EMBL/GenBank/DDBJ databases">
        <title>The deep terrestrial virosphere.</title>
        <authorList>
            <person name="Holmfeldt K."/>
            <person name="Nilsson E."/>
            <person name="Simone D."/>
            <person name="Lopez-Fernandez M."/>
            <person name="Wu X."/>
            <person name="de Brujin I."/>
            <person name="Lundin D."/>
            <person name="Andersson A."/>
            <person name="Bertilsson S."/>
            <person name="Dopson M."/>
        </authorList>
    </citation>
    <scope>NUCLEOTIDE SEQUENCE</scope>
    <source>
        <strain evidence="1">MM415B02313</strain>
    </source>
</reference>
<protein>
    <submittedName>
        <fullName evidence="1">Putative methyltransferase</fullName>
    </submittedName>
</protein>
<evidence type="ECO:0000313" key="1">
    <source>
        <dbReference type="EMBL" id="QJA84956.1"/>
    </source>
</evidence>
<sequence length="167" mass="19120">MKQNRIFATANHNTFSIPPIKELLERYVGSGFGWVDPFARNSKVAEITNDMNPETTAQYHLDALDFIKEVPSHIRGVLFDPPYSYRQISEHYKVIGKKATYKDTSYNFYRRIMIPLTKKIEKGGYVISCGWNSNGFGKKLGFLIVEILLVAHGLHHNDTIVTVEKKL</sequence>
<dbReference type="GO" id="GO:0008168">
    <property type="term" value="F:methyltransferase activity"/>
    <property type="evidence" value="ECO:0007669"/>
    <property type="project" value="UniProtKB-KW"/>
</dbReference>
<dbReference type="GO" id="GO:0032259">
    <property type="term" value="P:methylation"/>
    <property type="evidence" value="ECO:0007669"/>
    <property type="project" value="UniProtKB-KW"/>
</dbReference>
<keyword evidence="1" id="KW-0489">Methyltransferase</keyword>
<organism evidence="1">
    <name type="scientific">viral metagenome</name>
    <dbReference type="NCBI Taxonomy" id="1070528"/>
    <lineage>
        <taxon>unclassified sequences</taxon>
        <taxon>metagenomes</taxon>
        <taxon>organismal metagenomes</taxon>
    </lineage>
</organism>
<dbReference type="AlphaFoldDB" id="A0A6M3KSB2"/>
<proteinExistence type="predicted"/>
<accession>A0A6M3KSB2</accession>
<name>A0A6M3KSB2_9ZZZZ</name>
<dbReference type="EMBL" id="MT142543">
    <property type="protein sequence ID" value="QJA84956.1"/>
    <property type="molecule type" value="Genomic_DNA"/>
</dbReference>
<keyword evidence="1" id="KW-0808">Transferase</keyword>
<gene>
    <name evidence="1" type="ORF">MM415B02313_0015</name>
</gene>